<dbReference type="AlphaFoldDB" id="A0A6P0DJD8"/>
<dbReference type="Proteomes" id="UP000471409">
    <property type="component" value="Unassembled WGS sequence"/>
</dbReference>
<gene>
    <name evidence="1" type="ORF">GUK36_21775</name>
</gene>
<sequence>MAAENQFEILVQEAKKYGKSLGIGPDFFLSLYNEKSDWAFIIQIDALHETASREALSRLIRVDGVEPETEDTAAEFVQNLNYQGRTSIIRLLKLAGVPKDTTEFVEHVRMIRNAYAHDIRALKRPIFEIINNRPERAKILRRVAFIEHYDEKKFLEMVERDPRMFRFLIIQQCMMFLFGLHQTFGRRGKRAKAVMA</sequence>
<name>A0A6P0DJD8_RHILE</name>
<evidence type="ECO:0000313" key="1">
    <source>
        <dbReference type="EMBL" id="NEK52060.1"/>
    </source>
</evidence>
<organism evidence="1 2">
    <name type="scientific">Rhizobium leguminosarum</name>
    <dbReference type="NCBI Taxonomy" id="384"/>
    <lineage>
        <taxon>Bacteria</taxon>
        <taxon>Pseudomonadati</taxon>
        <taxon>Pseudomonadota</taxon>
        <taxon>Alphaproteobacteria</taxon>
        <taxon>Hyphomicrobiales</taxon>
        <taxon>Rhizobiaceae</taxon>
        <taxon>Rhizobium/Agrobacterium group</taxon>
        <taxon>Rhizobium</taxon>
    </lineage>
</organism>
<protein>
    <submittedName>
        <fullName evidence="1">Uncharacterized protein</fullName>
    </submittedName>
</protein>
<proteinExistence type="predicted"/>
<comment type="caution">
    <text evidence="1">The sequence shown here is derived from an EMBL/GenBank/DDBJ whole genome shotgun (WGS) entry which is preliminary data.</text>
</comment>
<dbReference type="EMBL" id="WXXP01000009">
    <property type="protein sequence ID" value="NEK52060.1"/>
    <property type="molecule type" value="Genomic_DNA"/>
</dbReference>
<accession>A0A6P0DJD8</accession>
<reference evidence="1 2" key="1">
    <citation type="submission" date="2020-01" db="EMBL/GenBank/DDBJ databases">
        <title>Rhizobium genotypes associated with high levels of biological nitrogen fixation by grain legumes in a temperate-maritime cropping system.</title>
        <authorList>
            <person name="Maluk M."/>
            <person name="Francesc Ferrando Molina F."/>
            <person name="Lopez Del Egido L."/>
            <person name="Lafos M."/>
            <person name="Langarica-Fuentes A."/>
            <person name="Gebre Yohannes G."/>
            <person name="Young M.W."/>
            <person name="Martin P."/>
            <person name="Gantlett R."/>
            <person name="Kenicer G."/>
            <person name="Hawes C."/>
            <person name="Begg G.S."/>
            <person name="Quilliam R.S."/>
            <person name="Squire G.R."/>
            <person name="Poole P.S."/>
            <person name="Young P.W."/>
            <person name="Iannetta P.M."/>
            <person name="James E.K."/>
        </authorList>
    </citation>
    <scope>NUCLEOTIDE SEQUENCE [LARGE SCALE GENOMIC DNA]</scope>
    <source>
        <strain evidence="1 2">JHI944</strain>
    </source>
</reference>
<dbReference type="RefSeq" id="WP_027690504.1">
    <property type="nucleotide sequence ID" value="NZ_CP121635.1"/>
</dbReference>
<evidence type="ECO:0000313" key="2">
    <source>
        <dbReference type="Proteomes" id="UP000471409"/>
    </source>
</evidence>